<sequence length="63" mass="7112">MKMPKIKIDKDLYEKVKDVSEGAGYSSVEEFVTHLLERVATPPEADDNDEDVIKRLQGLGYIS</sequence>
<dbReference type="Proteomes" id="UP000650524">
    <property type="component" value="Unassembled WGS sequence"/>
</dbReference>
<dbReference type="AlphaFoldDB" id="A0A8J6N1T4"/>
<dbReference type="EMBL" id="JACNJD010000267">
    <property type="protein sequence ID" value="MBC8178248.1"/>
    <property type="molecule type" value="Genomic_DNA"/>
</dbReference>
<evidence type="ECO:0008006" key="3">
    <source>
        <dbReference type="Google" id="ProtNLM"/>
    </source>
</evidence>
<accession>A0A8J6N1T4</accession>
<reference evidence="1 2" key="1">
    <citation type="submission" date="2020-08" db="EMBL/GenBank/DDBJ databases">
        <title>Bridging the membrane lipid divide: bacteria of the FCB group superphylum have the potential to synthesize archaeal ether lipids.</title>
        <authorList>
            <person name="Villanueva L."/>
            <person name="Von Meijenfeldt F.A.B."/>
            <person name="Westbye A.B."/>
            <person name="Yadav S."/>
            <person name="Hopmans E.C."/>
            <person name="Dutilh B.E."/>
            <person name="Sinninghe Damste J.S."/>
        </authorList>
    </citation>
    <scope>NUCLEOTIDE SEQUENCE [LARGE SCALE GENOMIC DNA]</scope>
    <source>
        <strain evidence="1">NIOZ-UU27</strain>
    </source>
</reference>
<evidence type="ECO:0000313" key="1">
    <source>
        <dbReference type="EMBL" id="MBC8178248.1"/>
    </source>
</evidence>
<proteinExistence type="predicted"/>
<gene>
    <name evidence="1" type="ORF">H8E19_12660</name>
</gene>
<comment type="caution">
    <text evidence="1">The sequence shown here is derived from an EMBL/GenBank/DDBJ whole genome shotgun (WGS) entry which is preliminary data.</text>
</comment>
<evidence type="ECO:0000313" key="2">
    <source>
        <dbReference type="Proteomes" id="UP000650524"/>
    </source>
</evidence>
<name>A0A8J6N1T4_9DELT</name>
<protein>
    <recommendedName>
        <fullName evidence="3">CopG family transcriptional regulator</fullName>
    </recommendedName>
</protein>
<organism evidence="1 2">
    <name type="scientific">Candidatus Desulfacyla euxinica</name>
    <dbReference type="NCBI Taxonomy" id="2841693"/>
    <lineage>
        <taxon>Bacteria</taxon>
        <taxon>Deltaproteobacteria</taxon>
        <taxon>Candidatus Desulfacyla</taxon>
    </lineage>
</organism>